<accession>S3DAQ6</accession>
<dbReference type="eggNOG" id="KOG0301">
    <property type="taxonomic scope" value="Eukaryota"/>
</dbReference>
<feature type="repeat" description="WD" evidence="5">
    <location>
        <begin position="105"/>
        <end position="136"/>
    </location>
</feature>
<dbReference type="Proteomes" id="UP000016922">
    <property type="component" value="Unassembled WGS sequence"/>
</dbReference>
<feature type="repeat" description="WD" evidence="5">
    <location>
        <begin position="232"/>
        <end position="263"/>
    </location>
</feature>
<reference evidence="8 9" key="1">
    <citation type="journal article" date="2013" name="BMC Genomics">
        <title>Genomics-driven discovery of the pneumocandin biosynthetic gene cluster in the fungus Glarea lozoyensis.</title>
        <authorList>
            <person name="Chen L."/>
            <person name="Yue Q."/>
            <person name="Zhang X."/>
            <person name="Xiang M."/>
            <person name="Wang C."/>
            <person name="Li S."/>
            <person name="Che Y."/>
            <person name="Ortiz-Lopez F.J."/>
            <person name="Bills G.F."/>
            <person name="Liu X."/>
            <person name="An Z."/>
        </authorList>
    </citation>
    <scope>NUCLEOTIDE SEQUENCE [LARGE SCALE GENOMIC DNA]</scope>
    <source>
        <strain evidence="9">ATCC 20868 / MF5171</strain>
    </source>
</reference>
<dbReference type="InterPro" id="IPR011989">
    <property type="entry name" value="ARM-like"/>
</dbReference>
<evidence type="ECO:0000256" key="3">
    <source>
        <dbReference type="ARBA" id="ARBA00022574"/>
    </source>
</evidence>
<dbReference type="GeneID" id="19470293"/>
<organism evidence="8 9">
    <name type="scientific">Glarea lozoyensis (strain ATCC 20868 / MF5171)</name>
    <dbReference type="NCBI Taxonomy" id="1116229"/>
    <lineage>
        <taxon>Eukaryota</taxon>
        <taxon>Fungi</taxon>
        <taxon>Dikarya</taxon>
        <taxon>Ascomycota</taxon>
        <taxon>Pezizomycotina</taxon>
        <taxon>Leotiomycetes</taxon>
        <taxon>Helotiales</taxon>
        <taxon>Helotiaceae</taxon>
        <taxon>Glarea</taxon>
    </lineage>
</organism>
<feature type="domain" description="PFU" evidence="6">
    <location>
        <begin position="371"/>
        <end position="467"/>
    </location>
</feature>
<dbReference type="GO" id="GO:0010992">
    <property type="term" value="P:ubiquitin recycling"/>
    <property type="evidence" value="ECO:0007669"/>
    <property type="project" value="TreeGrafter"/>
</dbReference>
<dbReference type="GO" id="GO:0043161">
    <property type="term" value="P:proteasome-mediated ubiquitin-dependent protein catabolic process"/>
    <property type="evidence" value="ECO:0007669"/>
    <property type="project" value="TreeGrafter"/>
</dbReference>
<dbReference type="InterPro" id="IPR036322">
    <property type="entry name" value="WD40_repeat_dom_sf"/>
</dbReference>
<dbReference type="GO" id="GO:0005634">
    <property type="term" value="C:nucleus"/>
    <property type="evidence" value="ECO:0007669"/>
    <property type="project" value="TreeGrafter"/>
</dbReference>
<dbReference type="STRING" id="1116229.S3DAQ6"/>
<protein>
    <submittedName>
        <fullName evidence="8">WD40 repeat-like protein</fullName>
    </submittedName>
</protein>
<comment type="subcellular location">
    <subcellularLocation>
        <location evidence="1">Cytoplasm</location>
    </subcellularLocation>
</comment>
<dbReference type="InterPro" id="IPR020472">
    <property type="entry name" value="WD40_PAC1"/>
</dbReference>
<dbReference type="FunFam" id="2.130.10.10:FF:000236">
    <property type="entry name" value="Polyubiquitin binding protein (Doa1/Ufd3)"/>
    <property type="match status" value="1"/>
</dbReference>
<keyword evidence="4" id="KW-0677">Repeat</keyword>
<dbReference type="Pfam" id="PF08324">
    <property type="entry name" value="PUL"/>
    <property type="match status" value="1"/>
</dbReference>
<evidence type="ECO:0000259" key="6">
    <source>
        <dbReference type="PROSITE" id="PS51394"/>
    </source>
</evidence>
<dbReference type="Pfam" id="PF09070">
    <property type="entry name" value="PFU"/>
    <property type="match status" value="1"/>
</dbReference>
<dbReference type="Gene3D" id="2.130.10.10">
    <property type="entry name" value="YVTN repeat-like/Quinoprotein amine dehydrogenase"/>
    <property type="match status" value="1"/>
</dbReference>
<name>S3DAQ6_GLAL2</name>
<dbReference type="Gene3D" id="1.25.10.10">
    <property type="entry name" value="Leucine-rich Repeat Variant"/>
    <property type="match status" value="1"/>
</dbReference>
<dbReference type="InterPro" id="IPR001680">
    <property type="entry name" value="WD40_rpt"/>
</dbReference>
<dbReference type="PRINTS" id="PR00320">
    <property type="entry name" value="GPROTEINBRPT"/>
</dbReference>
<dbReference type="InterPro" id="IPR038122">
    <property type="entry name" value="PFU_sf"/>
</dbReference>
<dbReference type="SUPFAM" id="SSF50978">
    <property type="entry name" value="WD40 repeat-like"/>
    <property type="match status" value="1"/>
</dbReference>
<dbReference type="GO" id="GO:0005737">
    <property type="term" value="C:cytoplasm"/>
    <property type="evidence" value="ECO:0007669"/>
    <property type="project" value="UniProtKB-SubCell"/>
</dbReference>
<feature type="domain" description="PUL" evidence="7">
    <location>
        <begin position="498"/>
        <end position="771"/>
    </location>
</feature>
<dbReference type="InterPro" id="IPR013535">
    <property type="entry name" value="PUL_dom"/>
</dbReference>
<dbReference type="OMA" id="DKCIYYW"/>
<dbReference type="AlphaFoldDB" id="S3DAQ6"/>
<keyword evidence="2" id="KW-0963">Cytoplasm</keyword>
<dbReference type="SMART" id="SM00320">
    <property type="entry name" value="WD40"/>
    <property type="match status" value="6"/>
</dbReference>
<feature type="repeat" description="WD" evidence="5">
    <location>
        <begin position="10"/>
        <end position="42"/>
    </location>
</feature>
<dbReference type="PANTHER" id="PTHR19849">
    <property type="entry name" value="PHOSPHOLIPASE A-2-ACTIVATING PROTEIN"/>
    <property type="match status" value="1"/>
</dbReference>
<sequence>MSEYKLSASLIGHEDDVRAVISPTANAIISASRDGTVRLWKLLSNSPPLYDAVISSNSTSFVNSLAYLQPSDDFPDGLIISGGKDTVIEVRNPAKGPEDSAEALLLGHGNNICALDVASDGKYIISGGWDSEARVWPVGKWESEVVLREHQGSVWGVLAYDSDTVITGCADKLIRVWTTSGKLVRTIRGTEDCVRALCRIPKGHPSGADFASAGNDGKIRFWTLSGQQVGQFQAHDSYIYSLAMSKSGEMFSSGEDRSVRVWKGSECQQTITHPAISVWDVAVCPDNGDIVTGASDRIVRVFTRDVSRAADAETTRQFEDSVKQSSIPQQSLPEVNKEELPGPQFLSSKSGTKEGQVQMIREPNGSVTAHQWSAGQGQWINVGTVVDAVGSSGKKVDYLGKEYDYVFDVDIEDGKPALKLPYNLSQNPYEAATKFINDNELPITYLDQVSDFITANTQGATIGSQQEVVSAPDAWGSDNRYRPGDEAAARTTTGAPPKIVPQKEYLSILAARVAAMQKKIVELNQALIQDGHKDVSLNPAELSALAGICEKLGSANEAMKLKNVTDGLQLAVKLVTAWPYKDRLPGLDLLRLLATTSEMASYSYKGGSILDVLISASSENSPPSENHVMMAVRAFVNLFTSDEGRVLAMKRFEEVQTFITSHLANTSNRNLLVAVSTVYINYAVYFATVPESTSFEHVVAIYDTLSKLLTTQSDSEVIYRSLVATGTLLTLDEDSKNAAKEVYDIKGAVDKALSKASDPRVKNVGKEIGLLLR</sequence>
<dbReference type="InterPro" id="IPR015155">
    <property type="entry name" value="PFU"/>
</dbReference>
<dbReference type="CDD" id="cd00200">
    <property type="entry name" value="WD40"/>
    <property type="match status" value="1"/>
</dbReference>
<dbReference type="InterPro" id="IPR015943">
    <property type="entry name" value="WD40/YVTN_repeat-like_dom_sf"/>
</dbReference>
<keyword evidence="9" id="KW-1185">Reference proteome</keyword>
<evidence type="ECO:0000256" key="4">
    <source>
        <dbReference type="ARBA" id="ARBA00022737"/>
    </source>
</evidence>
<dbReference type="PROSITE" id="PS50294">
    <property type="entry name" value="WD_REPEATS_REGION"/>
    <property type="match status" value="3"/>
</dbReference>
<evidence type="ECO:0000313" key="9">
    <source>
        <dbReference type="Proteomes" id="UP000016922"/>
    </source>
</evidence>
<dbReference type="PANTHER" id="PTHR19849:SF0">
    <property type="entry name" value="PHOSPHOLIPASE A-2-ACTIVATING PROTEIN"/>
    <property type="match status" value="1"/>
</dbReference>
<dbReference type="Pfam" id="PF00400">
    <property type="entry name" value="WD40"/>
    <property type="match status" value="6"/>
</dbReference>
<evidence type="ECO:0000259" key="7">
    <source>
        <dbReference type="PROSITE" id="PS51396"/>
    </source>
</evidence>
<dbReference type="KEGG" id="glz:GLAREA_11251"/>
<evidence type="ECO:0000313" key="8">
    <source>
        <dbReference type="EMBL" id="EPE35552.1"/>
    </source>
</evidence>
<dbReference type="Gene3D" id="3.10.20.870">
    <property type="entry name" value="PFU (PLAA family ubiquitin binding), C-terminal domain"/>
    <property type="match status" value="1"/>
</dbReference>
<evidence type="ECO:0000256" key="5">
    <source>
        <dbReference type="PROSITE-ProRule" id="PRU00221"/>
    </source>
</evidence>
<dbReference type="HOGENOM" id="CLU_011791_2_0_1"/>
<dbReference type="EMBL" id="KE145354">
    <property type="protein sequence ID" value="EPE35552.1"/>
    <property type="molecule type" value="Genomic_DNA"/>
</dbReference>
<dbReference type="PROSITE" id="PS51396">
    <property type="entry name" value="PUL"/>
    <property type="match status" value="1"/>
</dbReference>
<dbReference type="OrthoDB" id="10265988at2759"/>
<dbReference type="GO" id="GO:0043130">
    <property type="term" value="F:ubiquitin binding"/>
    <property type="evidence" value="ECO:0007669"/>
    <property type="project" value="TreeGrafter"/>
</dbReference>
<proteinExistence type="predicted"/>
<dbReference type="PROSITE" id="PS50082">
    <property type="entry name" value="WD_REPEATS_2"/>
    <property type="match status" value="3"/>
</dbReference>
<evidence type="ECO:0000256" key="2">
    <source>
        <dbReference type="ARBA" id="ARBA00022490"/>
    </source>
</evidence>
<evidence type="ECO:0000256" key="1">
    <source>
        <dbReference type="ARBA" id="ARBA00004496"/>
    </source>
</evidence>
<dbReference type="RefSeq" id="XP_008077631.1">
    <property type="nucleotide sequence ID" value="XM_008079440.1"/>
</dbReference>
<keyword evidence="3 5" id="KW-0853">WD repeat</keyword>
<dbReference type="PROSITE" id="PS51394">
    <property type="entry name" value="PFU"/>
    <property type="match status" value="1"/>
</dbReference>
<gene>
    <name evidence="8" type="ORF">GLAREA_11251</name>
</gene>
<dbReference type="FunFam" id="3.10.20.870:FF:000003">
    <property type="entry name" value="Polyubiquitin binding (Doa1 Ufd3) protein"/>
    <property type="match status" value="1"/>
</dbReference>